<dbReference type="InterPro" id="IPR018289">
    <property type="entry name" value="MULE_transposase_dom"/>
</dbReference>
<evidence type="ECO:0000313" key="2">
    <source>
        <dbReference type="EnsemblMetazoa" id="XP_029348261.1"/>
    </source>
</evidence>
<dbReference type="OrthoDB" id="90756at2759"/>
<keyword evidence="3" id="KW-1185">Reference proteome</keyword>
<sequence>MKTFKKILKQRSIDEVTILNTIYEDEARKNPESAAMYTWKSAESFMQWSRRRSSPIVPGTLSELAEQFGSGLLERYQRCDELIYKGCVEDTSGNYSIVFASKALIRKTLDMEITEIHVDATFRIVPSTPKCYQLLIMHAMSIPIVYVLMERKTSQAYYAVLHFVKVNLLAEFRPSVILTDFETALREMLIRHFPSATAHGCWFHSNQAVWRKCEN</sequence>
<reference evidence="2" key="2">
    <citation type="submission" date="2022-06" db="UniProtKB">
        <authorList>
            <consortium name="EnsemblMetazoa"/>
        </authorList>
    </citation>
    <scope>IDENTIFICATION</scope>
</reference>
<evidence type="ECO:0000259" key="1">
    <source>
        <dbReference type="Pfam" id="PF10551"/>
    </source>
</evidence>
<dbReference type="EnsemblMetazoa" id="XM_029492401.1">
    <property type="protein sequence ID" value="XP_029348261.1"/>
    <property type="gene ID" value="LOC115034888"/>
</dbReference>
<reference evidence="3" key="1">
    <citation type="submission" date="2010-06" db="EMBL/GenBank/DDBJ databases">
        <authorList>
            <person name="Jiang H."/>
            <person name="Abraham K."/>
            <person name="Ali S."/>
            <person name="Alsbrooks S.L."/>
            <person name="Anim B.N."/>
            <person name="Anosike U.S."/>
            <person name="Attaway T."/>
            <person name="Bandaranaike D.P."/>
            <person name="Battles P.K."/>
            <person name="Bell S.N."/>
            <person name="Bell A.V."/>
            <person name="Beltran B."/>
            <person name="Bickham C."/>
            <person name="Bustamante Y."/>
            <person name="Caleb T."/>
            <person name="Canada A."/>
            <person name="Cardenas V."/>
            <person name="Carter K."/>
            <person name="Chacko J."/>
            <person name="Chandrabose M.N."/>
            <person name="Chavez D."/>
            <person name="Chavez A."/>
            <person name="Chen L."/>
            <person name="Chu H.-S."/>
            <person name="Claassen K.J."/>
            <person name="Cockrell R."/>
            <person name="Collins M."/>
            <person name="Cooper J.A."/>
            <person name="Cree A."/>
            <person name="Curry S.M."/>
            <person name="Da Y."/>
            <person name="Dao M.D."/>
            <person name="Das B."/>
            <person name="Davila M.-L."/>
            <person name="Davy-Carroll L."/>
            <person name="Denson S."/>
            <person name="Dinh H."/>
            <person name="Ebong V.E."/>
            <person name="Edwards J.R."/>
            <person name="Egan A."/>
            <person name="El-Daye J."/>
            <person name="Escobedo L."/>
            <person name="Fernandez S."/>
            <person name="Fernando P.R."/>
            <person name="Flagg N."/>
            <person name="Forbes L.D."/>
            <person name="Fowler R.G."/>
            <person name="Fu Q."/>
            <person name="Gabisi R.A."/>
            <person name="Ganer J."/>
            <person name="Garbino Pronczuk A."/>
            <person name="Garcia R.M."/>
            <person name="Garner T."/>
            <person name="Garrett T.E."/>
            <person name="Gonzalez D.A."/>
            <person name="Hamid H."/>
            <person name="Hawkins E.S."/>
            <person name="Hirani K."/>
            <person name="Hogues M.E."/>
            <person name="Hollins B."/>
            <person name="Hsiao C.-H."/>
            <person name="Jabil R."/>
            <person name="James M.L."/>
            <person name="Jhangiani S.N."/>
            <person name="Johnson B."/>
            <person name="Johnson Q."/>
            <person name="Joshi V."/>
            <person name="Kalu J.B."/>
            <person name="Kam C."/>
            <person name="Kashfia A."/>
            <person name="Keebler J."/>
            <person name="Kisamo H."/>
            <person name="Kovar C.L."/>
            <person name="Lago L.A."/>
            <person name="Lai C.-Y."/>
            <person name="Laidlaw J."/>
            <person name="Lara F."/>
            <person name="Le T.-K."/>
            <person name="Lee S.L."/>
            <person name="Legall F.H."/>
            <person name="Lemon S.J."/>
            <person name="Lewis L.R."/>
            <person name="Li B."/>
            <person name="Liu Y."/>
            <person name="Liu Y.-S."/>
            <person name="Lopez J."/>
            <person name="Lozado R.J."/>
            <person name="Lu J."/>
            <person name="Madu R.C."/>
            <person name="Maheshwari M."/>
            <person name="Maheshwari R."/>
            <person name="Malloy K."/>
            <person name="Martinez E."/>
            <person name="Mathew T."/>
            <person name="Mercado I.C."/>
            <person name="Mercado C."/>
            <person name="Meyer B."/>
            <person name="Montgomery K."/>
            <person name="Morgan M.B."/>
            <person name="Munidasa M."/>
            <person name="Nazareth L.V."/>
            <person name="Nelson J."/>
            <person name="Ng B.M."/>
            <person name="Nguyen N.B."/>
            <person name="Nguyen P.Q."/>
            <person name="Nguyen T."/>
            <person name="Obregon M."/>
            <person name="Okwuonu G.O."/>
            <person name="Onwere C.G."/>
            <person name="Orozco G."/>
            <person name="Parra A."/>
            <person name="Patel S."/>
            <person name="Patil S."/>
            <person name="Perez A."/>
            <person name="Perez Y."/>
            <person name="Pham C."/>
            <person name="Primus E.L."/>
            <person name="Pu L.-L."/>
            <person name="Puazo M."/>
            <person name="Qin X."/>
            <person name="Quiroz J.B."/>
            <person name="Reese J."/>
            <person name="Richards S."/>
            <person name="Rives C.M."/>
            <person name="Robberts R."/>
            <person name="Ruiz S.J."/>
            <person name="Ruiz M.J."/>
            <person name="Santibanez J."/>
            <person name="Schneider B.W."/>
            <person name="Sisson I."/>
            <person name="Smith M."/>
            <person name="Sodergren E."/>
            <person name="Song X.-Z."/>
            <person name="Song B.B."/>
            <person name="Summersgill H."/>
            <person name="Thelus R."/>
            <person name="Thornton R.D."/>
            <person name="Trejos Z.Y."/>
            <person name="Usmani K."/>
            <person name="Vattathil S."/>
            <person name="Villasana D."/>
            <person name="Walker D.L."/>
            <person name="Wang S."/>
            <person name="Wang K."/>
            <person name="White C.S."/>
            <person name="Williams A.C."/>
            <person name="Williamson J."/>
            <person name="Wilson K."/>
            <person name="Woghiren I.O."/>
            <person name="Woodworth J.R."/>
            <person name="Worley K.C."/>
            <person name="Wright R.A."/>
            <person name="Wu W."/>
            <person name="Young L."/>
            <person name="Zhang L."/>
            <person name="Zhang J."/>
            <person name="Zhu Y."/>
            <person name="Muzny D.M."/>
            <person name="Weinstock G."/>
            <person name="Gibbs R.A."/>
        </authorList>
    </citation>
    <scope>NUCLEOTIDE SEQUENCE [LARGE SCALE GENOMIC DNA]</scope>
    <source>
        <strain evidence="3">LSR1</strain>
    </source>
</reference>
<dbReference type="AlphaFoldDB" id="A0A8R2NW13"/>
<dbReference type="Proteomes" id="UP000007819">
    <property type="component" value="Unassembled WGS sequence"/>
</dbReference>
<organism evidence="2 3">
    <name type="scientific">Acyrthosiphon pisum</name>
    <name type="common">Pea aphid</name>
    <dbReference type="NCBI Taxonomy" id="7029"/>
    <lineage>
        <taxon>Eukaryota</taxon>
        <taxon>Metazoa</taxon>
        <taxon>Ecdysozoa</taxon>
        <taxon>Arthropoda</taxon>
        <taxon>Hexapoda</taxon>
        <taxon>Insecta</taxon>
        <taxon>Pterygota</taxon>
        <taxon>Neoptera</taxon>
        <taxon>Paraneoptera</taxon>
        <taxon>Hemiptera</taxon>
        <taxon>Sternorrhyncha</taxon>
        <taxon>Aphidomorpha</taxon>
        <taxon>Aphidoidea</taxon>
        <taxon>Aphididae</taxon>
        <taxon>Macrosiphini</taxon>
        <taxon>Acyrthosiphon</taxon>
    </lineage>
</organism>
<protein>
    <recommendedName>
        <fullName evidence="1">MULE transposase domain-containing protein</fullName>
    </recommendedName>
</protein>
<dbReference type="Pfam" id="PF10551">
    <property type="entry name" value="MULE"/>
    <property type="match status" value="1"/>
</dbReference>
<dbReference type="RefSeq" id="XP_029348261.1">
    <property type="nucleotide sequence ID" value="XM_029492401.1"/>
</dbReference>
<dbReference type="KEGG" id="api:115034888"/>
<proteinExistence type="predicted"/>
<feature type="domain" description="MULE transposase" evidence="1">
    <location>
        <begin position="116"/>
        <end position="207"/>
    </location>
</feature>
<evidence type="ECO:0000313" key="3">
    <source>
        <dbReference type="Proteomes" id="UP000007819"/>
    </source>
</evidence>
<dbReference type="GeneID" id="115034888"/>
<accession>A0A8R2NW13</accession>
<name>A0A8R2NW13_ACYPI</name>